<evidence type="ECO:0000313" key="3">
    <source>
        <dbReference type="Proteomes" id="UP000240010"/>
    </source>
</evidence>
<proteinExistence type="predicted"/>
<gene>
    <name evidence="2" type="ORF">B0F87_101649</name>
</gene>
<evidence type="ECO:0000259" key="1">
    <source>
        <dbReference type="PROSITE" id="PS50943"/>
    </source>
</evidence>
<evidence type="ECO:0000313" key="2">
    <source>
        <dbReference type="EMBL" id="PPK78267.1"/>
    </source>
</evidence>
<dbReference type="Gene3D" id="1.10.260.40">
    <property type="entry name" value="lambda repressor-like DNA-binding domains"/>
    <property type="match status" value="1"/>
</dbReference>
<comment type="caution">
    <text evidence="2">The sequence shown here is derived from an EMBL/GenBank/DDBJ whole genome shotgun (WGS) entry which is preliminary data.</text>
</comment>
<dbReference type="OMA" id="QEQITIM"/>
<dbReference type="SMART" id="SM00530">
    <property type="entry name" value="HTH_XRE"/>
    <property type="match status" value="1"/>
</dbReference>
<dbReference type="Pfam" id="PF13560">
    <property type="entry name" value="HTH_31"/>
    <property type="match status" value="1"/>
</dbReference>
<name>A0A2S6HLH5_9GAMM</name>
<dbReference type="CDD" id="cd00093">
    <property type="entry name" value="HTH_XRE"/>
    <property type="match status" value="1"/>
</dbReference>
<dbReference type="GO" id="GO:0003677">
    <property type="term" value="F:DNA binding"/>
    <property type="evidence" value="ECO:0007669"/>
    <property type="project" value="InterPro"/>
</dbReference>
<dbReference type="AlphaFoldDB" id="A0A2S6HLH5"/>
<dbReference type="Proteomes" id="UP000240010">
    <property type="component" value="Unassembled WGS sequence"/>
</dbReference>
<reference evidence="2 3" key="1">
    <citation type="submission" date="2018-02" db="EMBL/GenBank/DDBJ databases">
        <title>Subsurface microbial communities from deep shales in Ohio and West Virginia, USA.</title>
        <authorList>
            <person name="Wrighton K."/>
        </authorList>
    </citation>
    <scope>NUCLEOTIDE SEQUENCE [LARGE SCALE GENOMIC DNA]</scope>
    <source>
        <strain evidence="2 3">OWC-DMM</strain>
    </source>
</reference>
<dbReference type="InterPro" id="IPR010982">
    <property type="entry name" value="Lambda_DNA-bd_dom_sf"/>
</dbReference>
<organism evidence="2 3">
    <name type="scientific">Methylobacter tundripaludum</name>
    <dbReference type="NCBI Taxonomy" id="173365"/>
    <lineage>
        <taxon>Bacteria</taxon>
        <taxon>Pseudomonadati</taxon>
        <taxon>Pseudomonadota</taxon>
        <taxon>Gammaproteobacteria</taxon>
        <taxon>Methylococcales</taxon>
        <taxon>Methylococcaceae</taxon>
        <taxon>Methylobacter</taxon>
    </lineage>
</organism>
<dbReference type="EMBL" id="PTIZ01000001">
    <property type="protein sequence ID" value="PPK78267.1"/>
    <property type="molecule type" value="Genomic_DNA"/>
</dbReference>
<dbReference type="SUPFAM" id="SSF47413">
    <property type="entry name" value="lambda repressor-like DNA-binding domains"/>
    <property type="match status" value="1"/>
</dbReference>
<protein>
    <submittedName>
        <fullName evidence="2">Helix-turn-helix protein</fullName>
    </submittedName>
</protein>
<dbReference type="InterPro" id="IPR001387">
    <property type="entry name" value="Cro/C1-type_HTH"/>
</dbReference>
<feature type="domain" description="HTH cro/C1-type" evidence="1">
    <location>
        <begin position="8"/>
        <end position="63"/>
    </location>
</feature>
<dbReference type="RefSeq" id="WP_006891218.1">
    <property type="nucleotide sequence ID" value="NZ_PTIZ01000001.1"/>
</dbReference>
<dbReference type="PROSITE" id="PS50943">
    <property type="entry name" value="HTH_CROC1"/>
    <property type="match status" value="1"/>
</dbReference>
<accession>A0A2S6HLH5</accession>
<sequence>MTPFGLFLENIRRSRQLQQKQLAADLGVQACYISSLEKGRKAPPSKKVLERLIAALDLNEEEQSLMWESVEQSELSFKLPGNMILAEYQLISRLKQQLGRLSQEQITIMLNVLALNTTSNKQTKTRRMNM</sequence>